<evidence type="ECO:0000256" key="1">
    <source>
        <dbReference type="SAM" id="Phobius"/>
    </source>
</evidence>
<dbReference type="AlphaFoldDB" id="A0AA90S7C2"/>
<organism evidence="2 3">
    <name type="scientific">Tsukamurella strandjordii</name>
    <dbReference type="NCBI Taxonomy" id="147577"/>
    <lineage>
        <taxon>Bacteria</taxon>
        <taxon>Bacillati</taxon>
        <taxon>Actinomycetota</taxon>
        <taxon>Actinomycetes</taxon>
        <taxon>Mycobacteriales</taxon>
        <taxon>Tsukamurellaceae</taxon>
        <taxon>Tsukamurella</taxon>
    </lineage>
</organism>
<protein>
    <submittedName>
        <fullName evidence="2">Uncharacterized protein</fullName>
    </submittedName>
</protein>
<feature type="transmembrane region" description="Helical" evidence="1">
    <location>
        <begin position="134"/>
        <end position="157"/>
    </location>
</feature>
<evidence type="ECO:0000313" key="2">
    <source>
        <dbReference type="EMBL" id="MDP0397040.1"/>
    </source>
</evidence>
<keyword evidence="1" id="KW-1133">Transmembrane helix</keyword>
<keyword evidence="1" id="KW-0472">Membrane</keyword>
<keyword evidence="1" id="KW-0812">Transmembrane</keyword>
<keyword evidence="3" id="KW-1185">Reference proteome</keyword>
<feature type="transmembrane region" description="Helical" evidence="1">
    <location>
        <begin position="377"/>
        <end position="395"/>
    </location>
</feature>
<reference evidence="2" key="1">
    <citation type="submission" date="2023-08" db="EMBL/GenBank/DDBJ databases">
        <title>The draft genome of Tsukamurella strandjordii strain 050030.</title>
        <authorList>
            <person name="Zhao F."/>
            <person name="Feng Y."/>
            <person name="Zong Z."/>
        </authorList>
    </citation>
    <scope>NUCLEOTIDE SEQUENCE</scope>
    <source>
        <strain evidence="2">050030</strain>
    </source>
</reference>
<accession>A0AA90S7C2</accession>
<comment type="caution">
    <text evidence="2">The sequence shown here is derived from an EMBL/GenBank/DDBJ whole genome shotgun (WGS) entry which is preliminary data.</text>
</comment>
<dbReference type="Proteomes" id="UP001178281">
    <property type="component" value="Unassembled WGS sequence"/>
</dbReference>
<feature type="transmembrane region" description="Helical" evidence="1">
    <location>
        <begin position="407"/>
        <end position="427"/>
    </location>
</feature>
<feature type="transmembrane region" description="Helical" evidence="1">
    <location>
        <begin position="206"/>
        <end position="226"/>
    </location>
</feature>
<proteinExistence type="predicted"/>
<feature type="transmembrane region" description="Helical" evidence="1">
    <location>
        <begin position="106"/>
        <end position="127"/>
    </location>
</feature>
<sequence>MSHATALRPGRAWERPVVVDRIRWKRPFGLPRWAVGVLGGLLLGQAALRGFLAHRGYFYGDDFDLLFKAQVAGPVIDGLQYSGHTMPLPLAVSGWFGRTFHANWEVAAVLLVLGQVAASLAVIRALVVLAAPSAAAVVAGAAVYLASPFTVASSTWVSAALNSLPLHAALATAVAESVAFVRTRRRRHAVVALGALAFGLACSEKALIIVPAAVGAALLFLTVRGGRGAVRRAVRSGRFLWAGFAGMAAIWGAVVIATTDYPAEFPPGRRFGQTVDGLVHAFAHTVVPGVAGGPWRWVRMGTAVPWVEVTRPQFLAGVAVALIVGAVTVCLVRRGWLLWAAALIVYPVLSLAPVYWSRAGETTTVLFALSNRAQSDIAVVWALLVAIGVGAYARGRRGRTGRARVRDGVAGSAVVLLVAVSMVGGAVSTVQFSRIWDLDPTGDYAARLEATLASARGSGGVLLDQRIDSEMLRTAPDLETGLRGLYGDGAPRVARSTDYANLATIGTDGALVQAGLEVAAPAFVTSTTLAGTTTIELPQPLFDWQWVVVLTTHLTRPALITAELESGTPTTVSVPAGRSQSTAFLIEGGGSELRLTTTSPAPIGTLMSAMVGKVRDGRG</sequence>
<feature type="transmembrane region" description="Helical" evidence="1">
    <location>
        <begin position="337"/>
        <end position="357"/>
    </location>
</feature>
<gene>
    <name evidence="2" type="ORF">Q7X28_03785</name>
</gene>
<feature type="transmembrane region" description="Helical" evidence="1">
    <location>
        <begin position="33"/>
        <end position="52"/>
    </location>
</feature>
<evidence type="ECO:0000313" key="3">
    <source>
        <dbReference type="Proteomes" id="UP001178281"/>
    </source>
</evidence>
<dbReference type="RefSeq" id="WP_305110323.1">
    <property type="nucleotide sequence ID" value="NZ_JAUTIX010000001.1"/>
</dbReference>
<feature type="transmembrane region" description="Helical" evidence="1">
    <location>
        <begin position="238"/>
        <end position="257"/>
    </location>
</feature>
<name>A0AA90S7C2_9ACTN</name>
<feature type="transmembrane region" description="Helical" evidence="1">
    <location>
        <begin position="314"/>
        <end position="332"/>
    </location>
</feature>
<dbReference type="EMBL" id="JAUTIX010000001">
    <property type="protein sequence ID" value="MDP0397040.1"/>
    <property type="molecule type" value="Genomic_DNA"/>
</dbReference>